<reference evidence="7" key="1">
    <citation type="journal article" date="2019" name="Proc. Natl. Acad. Sci. U.S.A.">
        <title>Exaggeration and cooption of innate immunity for social defense.</title>
        <authorList>
            <person name="Kutsukake M."/>
            <person name="Moriyama M."/>
            <person name="Shigenobu S."/>
            <person name="Meng X.-Y."/>
            <person name="Nikoh N."/>
            <person name="Noda C."/>
            <person name="Kobayashi S."/>
            <person name="Fukatsu T."/>
        </authorList>
    </citation>
    <scope>NUCLEOTIDE SEQUENCE</scope>
</reference>
<dbReference type="PRINTS" id="PR00800">
    <property type="entry name" value="YHDCRBOXLASE"/>
</dbReference>
<dbReference type="PANTHER" id="PTHR11999">
    <property type="entry name" value="GROUP II PYRIDOXAL-5-PHOSPHATE DECARBOXYLASE"/>
    <property type="match status" value="1"/>
</dbReference>
<proteinExistence type="evidence at transcript level"/>
<protein>
    <submittedName>
        <fullName evidence="7">DOPA decarboxylase</fullName>
    </submittedName>
</protein>
<organism evidence="7">
    <name type="scientific">Nipponaphis monzeni</name>
    <dbReference type="NCBI Taxonomy" id="196483"/>
    <lineage>
        <taxon>Eukaryota</taxon>
        <taxon>Metazoa</taxon>
        <taxon>Ecdysozoa</taxon>
        <taxon>Arthropoda</taxon>
        <taxon>Hexapoda</taxon>
        <taxon>Insecta</taxon>
        <taxon>Pterygota</taxon>
        <taxon>Neoptera</taxon>
        <taxon>Paraneoptera</taxon>
        <taxon>Hemiptera</taxon>
        <taxon>Sternorrhyncha</taxon>
        <taxon>Aphidomorpha</taxon>
        <taxon>Aphidoidea</taxon>
        <taxon>Hormaphididae</taxon>
        <taxon>Nipponaphidini</taxon>
        <taxon>Nipponaphis</taxon>
    </lineage>
</organism>
<dbReference type="Gene3D" id="1.20.1340.10">
    <property type="entry name" value="dopa decarboxylase, N-terminal domain"/>
    <property type="match status" value="1"/>
</dbReference>
<name>A0A481MQM8_9HEMI</name>
<dbReference type="SUPFAM" id="SSF53383">
    <property type="entry name" value="PLP-dependent transferases"/>
    <property type="match status" value="1"/>
</dbReference>
<evidence type="ECO:0000256" key="2">
    <source>
        <dbReference type="ARBA" id="ARBA00009533"/>
    </source>
</evidence>
<dbReference type="PANTHER" id="PTHR11999:SF60">
    <property type="entry name" value="3,4-DIHYDROXYPHENYLACETALDEHYDE SYNTHASE"/>
    <property type="match status" value="1"/>
</dbReference>
<dbReference type="InterPro" id="IPR010977">
    <property type="entry name" value="Aromatic_deC"/>
</dbReference>
<feature type="modified residue" description="N6-(pyridoxal phosphate)lysine" evidence="5">
    <location>
        <position position="303"/>
    </location>
</feature>
<dbReference type="GO" id="GO:0019752">
    <property type="term" value="P:carboxylic acid metabolic process"/>
    <property type="evidence" value="ECO:0007669"/>
    <property type="project" value="InterPro"/>
</dbReference>
<dbReference type="Gene3D" id="3.40.640.10">
    <property type="entry name" value="Type I PLP-dependent aspartate aminotransferase-like (Major domain)"/>
    <property type="match status" value="1"/>
</dbReference>
<dbReference type="GO" id="GO:0030170">
    <property type="term" value="F:pyridoxal phosphate binding"/>
    <property type="evidence" value="ECO:0007669"/>
    <property type="project" value="InterPro"/>
</dbReference>
<evidence type="ECO:0000256" key="1">
    <source>
        <dbReference type="ARBA" id="ARBA00001933"/>
    </source>
</evidence>
<gene>
    <name evidence="7" type="primary">DDC</name>
</gene>
<dbReference type="FunFam" id="1.20.1340.10:FF:000001">
    <property type="entry name" value="Histidine decarboxylase"/>
    <property type="match status" value="1"/>
</dbReference>
<dbReference type="Gene3D" id="3.90.1150.10">
    <property type="entry name" value="Aspartate Aminotransferase, domain 1"/>
    <property type="match status" value="1"/>
</dbReference>
<dbReference type="GO" id="GO:0005737">
    <property type="term" value="C:cytoplasm"/>
    <property type="evidence" value="ECO:0007669"/>
    <property type="project" value="TreeGrafter"/>
</dbReference>
<dbReference type="CDD" id="cd06450">
    <property type="entry name" value="DOPA_deC_like"/>
    <property type="match status" value="1"/>
</dbReference>
<evidence type="ECO:0000256" key="6">
    <source>
        <dbReference type="RuleBase" id="RU000382"/>
    </source>
</evidence>
<evidence type="ECO:0000256" key="4">
    <source>
        <dbReference type="ARBA" id="ARBA00023239"/>
    </source>
</evidence>
<accession>A0A481MQM8</accession>
<dbReference type="InterPro" id="IPR021115">
    <property type="entry name" value="Pyridoxal-P_BS"/>
</dbReference>
<dbReference type="InterPro" id="IPR002129">
    <property type="entry name" value="PyrdxlP-dep_de-COase"/>
</dbReference>
<dbReference type="InterPro" id="IPR015424">
    <property type="entry name" value="PyrdxlP-dep_Trfase"/>
</dbReference>
<dbReference type="GO" id="GO:0004058">
    <property type="term" value="F:aromatic-L-amino-acid decarboxylase activity"/>
    <property type="evidence" value="ECO:0007669"/>
    <property type="project" value="TreeGrafter"/>
</dbReference>
<evidence type="ECO:0000313" key="7">
    <source>
        <dbReference type="EMBL" id="LAC19447.1"/>
    </source>
</evidence>
<comment type="similarity">
    <text evidence="2 6">Belongs to the group II decarboxylase family.</text>
</comment>
<dbReference type="InterPro" id="IPR015421">
    <property type="entry name" value="PyrdxlP-dep_Trfase_major"/>
</dbReference>
<dbReference type="PROSITE" id="PS00392">
    <property type="entry name" value="DDC_GAD_HDC_YDC"/>
    <property type="match status" value="1"/>
</dbReference>
<evidence type="ECO:0000256" key="3">
    <source>
        <dbReference type="ARBA" id="ARBA00022898"/>
    </source>
</evidence>
<dbReference type="GO" id="GO:0006520">
    <property type="term" value="P:amino acid metabolic process"/>
    <property type="evidence" value="ECO:0007669"/>
    <property type="project" value="InterPro"/>
</dbReference>
<sequence>MDSESFKECGKTVVNYIADYMDNIRDRPVLSTVEPGYLYKLVPPQAPVKGEDWKTVLSDVEKIIMPGITHWNSPQFHAFFPTGNSYASIVGDMLCNGLGCIGFSWITSPACTELEVQVMNWFGKMLGLPKEFLNESEGPGGGVLQGSASEATFVCLLAAKDRTTKRVKSLNPNMDINEIKAKLVAYTSDQSNSSVEKAGLLGSMPMRLLKANDDGQMTGPILAKAIAEDMANGLIPCYVVATLGTTGTCAFDRLEELGPICNENNIWLHVDAAYAGAAFVLPEYRHLMAGVHYVDSFDVNLHKWLLVNFDCSAMWVKDATHMVDAFNVNRVYLKHDYQSTDPQLPDYRHWQIPLGRRFRALKMWFVLRLYGVEGLQAHIKKQVKLAKLFGKFVNDDSRFEVVTPVTMGLVCFRLKGDNEPTRDLYESLMRRGRVYMVTATVQSQLVIRFVVCSRLTEIRDVEFAWNEIREQADKITDTVTTAVTGNVDITIASTITKTGGITDVWNEEEEHVVVKSLTHG</sequence>
<keyword evidence="4 6" id="KW-0456">Lyase</keyword>
<dbReference type="GO" id="GO:0006584">
    <property type="term" value="P:catecholamine metabolic process"/>
    <property type="evidence" value="ECO:0007669"/>
    <property type="project" value="TreeGrafter"/>
</dbReference>
<dbReference type="InterPro" id="IPR015422">
    <property type="entry name" value="PyrdxlP-dep_Trfase_small"/>
</dbReference>
<dbReference type="FunFam" id="3.40.640.10:FF:000025">
    <property type="entry name" value="Histidine decarboxylase"/>
    <property type="match status" value="1"/>
</dbReference>
<comment type="cofactor">
    <cofactor evidence="1 5 6">
        <name>pyridoxal 5'-phosphate</name>
        <dbReference type="ChEBI" id="CHEBI:597326"/>
    </cofactor>
</comment>
<dbReference type="Pfam" id="PF00282">
    <property type="entry name" value="Pyridoxal_deC"/>
    <property type="match status" value="1"/>
</dbReference>
<dbReference type="AlphaFoldDB" id="A0A481MQM8"/>
<evidence type="ECO:0000256" key="5">
    <source>
        <dbReference type="PIRSR" id="PIRSR602129-50"/>
    </source>
</evidence>
<keyword evidence="3 5" id="KW-0663">Pyridoxal phosphate</keyword>
<dbReference type="EMBL" id="IAEA01000006">
    <property type="protein sequence ID" value="LAC19447.1"/>
    <property type="molecule type" value="mRNA"/>
</dbReference>